<dbReference type="GO" id="GO:0031422">
    <property type="term" value="C:RecQ family helicase-topoisomerase III complex"/>
    <property type="evidence" value="ECO:0007669"/>
    <property type="project" value="TreeGrafter"/>
</dbReference>
<evidence type="ECO:0000313" key="6">
    <source>
        <dbReference type="Proteomes" id="UP000241769"/>
    </source>
</evidence>
<dbReference type="GO" id="GO:0000724">
    <property type="term" value="P:double-strand break repair via homologous recombination"/>
    <property type="evidence" value="ECO:0007669"/>
    <property type="project" value="TreeGrafter"/>
</dbReference>
<feature type="domain" description="RecQ mediated genome instability protein 1 OB-fold" evidence="4">
    <location>
        <begin position="93"/>
        <end position="165"/>
    </location>
</feature>
<proteinExistence type="inferred from homology"/>
<dbReference type="OrthoDB" id="434939at2759"/>
<name>A0A2P6NEH8_9EUKA</name>
<accession>A0A2P6NEH8</accession>
<reference evidence="5 6" key="1">
    <citation type="journal article" date="2018" name="Genome Biol. Evol.">
        <title>Multiple Roots of Fruiting Body Formation in Amoebozoa.</title>
        <authorList>
            <person name="Hillmann F."/>
            <person name="Forbes G."/>
            <person name="Novohradska S."/>
            <person name="Ferling I."/>
            <person name="Riege K."/>
            <person name="Groth M."/>
            <person name="Westermann M."/>
            <person name="Marz M."/>
            <person name="Spaller T."/>
            <person name="Winckler T."/>
            <person name="Schaap P."/>
            <person name="Glockner G."/>
        </authorList>
    </citation>
    <scope>NUCLEOTIDE SEQUENCE [LARGE SCALE GENOMIC DNA]</scope>
    <source>
        <strain evidence="5 6">Jena</strain>
    </source>
</reference>
<dbReference type="GO" id="GO:0016604">
    <property type="term" value="C:nuclear body"/>
    <property type="evidence" value="ECO:0007669"/>
    <property type="project" value="TreeGrafter"/>
</dbReference>
<evidence type="ECO:0000256" key="1">
    <source>
        <dbReference type="ARBA" id="ARBA00006395"/>
    </source>
</evidence>
<feature type="compositionally biased region" description="Basic and acidic residues" evidence="3">
    <location>
        <begin position="213"/>
        <end position="226"/>
    </location>
</feature>
<dbReference type="SMART" id="SM01161">
    <property type="entry name" value="DUF1767"/>
    <property type="match status" value="1"/>
</dbReference>
<evidence type="ECO:0000259" key="4">
    <source>
        <dbReference type="Pfam" id="PF08585"/>
    </source>
</evidence>
<feature type="compositionally biased region" description="Polar residues" evidence="3">
    <location>
        <begin position="428"/>
        <end position="448"/>
    </location>
</feature>
<dbReference type="Pfam" id="PF08585">
    <property type="entry name" value="RMI1_N_C"/>
    <property type="match status" value="1"/>
</dbReference>
<dbReference type="InterPro" id="IPR013894">
    <property type="entry name" value="RMI1_OB"/>
</dbReference>
<feature type="compositionally biased region" description="Basic and acidic residues" evidence="3">
    <location>
        <begin position="312"/>
        <end position="349"/>
    </location>
</feature>
<keyword evidence="6" id="KW-1185">Reference proteome</keyword>
<feature type="compositionally biased region" description="Basic and acidic residues" evidence="3">
    <location>
        <begin position="232"/>
        <end position="260"/>
    </location>
</feature>
<sequence length="448" mass="51508">MSQEWRQRLLTEGFKIKDDAWKEIVEEHDDYQKLRQDLLDTDLKEYASRVFPIGDRTKTAIFPDGPIVVQLTSLKNTSKSQVQSFEDGDNRIMFAVFTDGYTYWKAIEAIPGFHTFDMNTPPGTKFVIKTAKLRFGYIVLGDSETIIEKLGGRVPECIENWNIERNNLRQKRLGRNTEGLAERPPQFRPDQLLKNVQERQNEASLNQTKAKKPHEGKTEDKKDNRKGGKNMEGQKKSEDPRREKIHRDGKTQTERRGEGKRNKKVVVDGRLTCGIGGRGRGRGGEEKTLKMTAESAEFTPRGSASEIAAETNKSEGNRYQRPFRGREGDLMREEDLTRREEEEERGREKKRERRERRMRGQRWLCMFRGGRERSEYIVLPPLHAQRHGPSMIRKEGVCVTHLTCGPLAFSEAYTLPLSHSQKIPLKGTLTSDPTHGRSSIFSHNPPST</sequence>
<dbReference type="Proteomes" id="UP000241769">
    <property type="component" value="Unassembled WGS sequence"/>
</dbReference>
<feature type="region of interest" description="Disordered" evidence="3">
    <location>
        <begin position="426"/>
        <end position="448"/>
    </location>
</feature>
<dbReference type="GO" id="GO:0000712">
    <property type="term" value="P:resolution of meiotic recombination intermediates"/>
    <property type="evidence" value="ECO:0007669"/>
    <property type="project" value="TreeGrafter"/>
</dbReference>
<dbReference type="PANTHER" id="PTHR14790:SF15">
    <property type="entry name" value="RECQ-MEDIATED GENOME INSTABILITY PROTEIN 1"/>
    <property type="match status" value="1"/>
</dbReference>
<dbReference type="EMBL" id="MDYQ01000105">
    <property type="protein sequence ID" value="PRP82335.1"/>
    <property type="molecule type" value="Genomic_DNA"/>
</dbReference>
<dbReference type="AlphaFoldDB" id="A0A2P6NEH8"/>
<comment type="similarity">
    <text evidence="1">Belongs to the RMI1 family.</text>
</comment>
<gene>
    <name evidence="5" type="ORF">PROFUN_10239</name>
</gene>
<evidence type="ECO:0000313" key="5">
    <source>
        <dbReference type="EMBL" id="PRP82335.1"/>
    </source>
</evidence>
<dbReference type="InParanoid" id="A0A2P6NEH8"/>
<organism evidence="5 6">
    <name type="scientific">Planoprotostelium fungivorum</name>
    <dbReference type="NCBI Taxonomy" id="1890364"/>
    <lineage>
        <taxon>Eukaryota</taxon>
        <taxon>Amoebozoa</taxon>
        <taxon>Evosea</taxon>
        <taxon>Variosea</taxon>
        <taxon>Cavosteliida</taxon>
        <taxon>Cavosteliaceae</taxon>
        <taxon>Planoprotostelium</taxon>
    </lineage>
</organism>
<evidence type="ECO:0000256" key="2">
    <source>
        <dbReference type="ARBA" id="ARBA00018987"/>
    </source>
</evidence>
<dbReference type="PANTHER" id="PTHR14790">
    <property type="entry name" value="RECQ-MEDIATED GENOME INSTABILITY PROTEIN 1 RMI1"/>
    <property type="match status" value="1"/>
</dbReference>
<dbReference type="STRING" id="1890364.A0A2P6NEH8"/>
<dbReference type="Gene3D" id="2.40.50.770">
    <property type="entry name" value="RecQ-mediated genome instability protein Rmi1, C-terminal domain"/>
    <property type="match status" value="1"/>
</dbReference>
<protein>
    <recommendedName>
        <fullName evidence="2">RecQ-mediated genome instability protein 1</fullName>
    </recommendedName>
</protein>
<evidence type="ECO:0000256" key="3">
    <source>
        <dbReference type="SAM" id="MobiDB-lite"/>
    </source>
</evidence>
<feature type="region of interest" description="Disordered" evidence="3">
    <location>
        <begin position="200"/>
        <end position="355"/>
    </location>
</feature>
<comment type="caution">
    <text evidence="5">The sequence shown here is derived from an EMBL/GenBank/DDBJ whole genome shotgun (WGS) entry which is preliminary data.</text>
</comment>
<dbReference type="InterPro" id="IPR042470">
    <property type="entry name" value="RMI1_N_C_sf"/>
</dbReference>